<evidence type="ECO:0000313" key="3">
    <source>
        <dbReference type="Proteomes" id="UP000800200"/>
    </source>
</evidence>
<gene>
    <name evidence="2" type="ORF">K469DRAFT_692177</name>
</gene>
<name>A0A6A6DSE8_9PEZI</name>
<evidence type="ECO:0000259" key="1">
    <source>
        <dbReference type="Pfam" id="PF05205"/>
    </source>
</evidence>
<dbReference type="InterPro" id="IPR055264">
    <property type="entry name" value="BOD1/SHG1_dom"/>
</dbReference>
<proteinExistence type="predicted"/>
<evidence type="ECO:0000313" key="2">
    <source>
        <dbReference type="EMBL" id="KAF2181312.1"/>
    </source>
</evidence>
<dbReference type="Proteomes" id="UP000800200">
    <property type="component" value="Unassembled WGS sequence"/>
</dbReference>
<reference evidence="2" key="1">
    <citation type="journal article" date="2020" name="Stud. Mycol.">
        <title>101 Dothideomycetes genomes: a test case for predicting lifestyles and emergence of pathogens.</title>
        <authorList>
            <person name="Haridas S."/>
            <person name="Albert R."/>
            <person name="Binder M."/>
            <person name="Bloem J."/>
            <person name="Labutti K."/>
            <person name="Salamov A."/>
            <person name="Andreopoulos B."/>
            <person name="Baker S."/>
            <person name="Barry K."/>
            <person name="Bills G."/>
            <person name="Bluhm B."/>
            <person name="Cannon C."/>
            <person name="Castanera R."/>
            <person name="Culley D."/>
            <person name="Daum C."/>
            <person name="Ezra D."/>
            <person name="Gonzalez J."/>
            <person name="Henrissat B."/>
            <person name="Kuo A."/>
            <person name="Liang C."/>
            <person name="Lipzen A."/>
            <person name="Lutzoni F."/>
            <person name="Magnuson J."/>
            <person name="Mondo S."/>
            <person name="Nolan M."/>
            <person name="Ohm R."/>
            <person name="Pangilinan J."/>
            <person name="Park H.-J."/>
            <person name="Ramirez L."/>
            <person name="Alfaro M."/>
            <person name="Sun H."/>
            <person name="Tritt A."/>
            <person name="Yoshinaga Y."/>
            <person name="Zwiers L.-H."/>
            <person name="Turgeon B."/>
            <person name="Goodwin S."/>
            <person name="Spatafora J."/>
            <person name="Crous P."/>
            <person name="Grigoriev I."/>
        </authorList>
    </citation>
    <scope>NUCLEOTIDE SEQUENCE</scope>
    <source>
        <strain evidence="2">CBS 207.26</strain>
    </source>
</reference>
<feature type="domain" description="BOD1/SHG1" evidence="1">
    <location>
        <begin position="143"/>
        <end position="241"/>
    </location>
</feature>
<accession>A0A6A6DSE8</accession>
<dbReference type="OrthoDB" id="5579731at2759"/>
<dbReference type="Pfam" id="PF05205">
    <property type="entry name" value="COMPASS-Shg1"/>
    <property type="match status" value="1"/>
</dbReference>
<dbReference type="AlphaFoldDB" id="A0A6A6DSE8"/>
<organism evidence="2 3">
    <name type="scientific">Zopfia rhizophila CBS 207.26</name>
    <dbReference type="NCBI Taxonomy" id="1314779"/>
    <lineage>
        <taxon>Eukaryota</taxon>
        <taxon>Fungi</taxon>
        <taxon>Dikarya</taxon>
        <taxon>Ascomycota</taxon>
        <taxon>Pezizomycotina</taxon>
        <taxon>Dothideomycetes</taxon>
        <taxon>Dothideomycetes incertae sedis</taxon>
        <taxon>Zopfiaceae</taxon>
        <taxon>Zopfia</taxon>
    </lineage>
</organism>
<dbReference type="EMBL" id="ML994653">
    <property type="protein sequence ID" value="KAF2181312.1"/>
    <property type="molecule type" value="Genomic_DNA"/>
</dbReference>
<keyword evidence="3" id="KW-1185">Reference proteome</keyword>
<protein>
    <recommendedName>
        <fullName evidence="1">BOD1/SHG1 domain-containing protein</fullName>
    </recommendedName>
</protein>
<sequence>MDDQGENNAVLFSDSASNIQQLVAIRAAGVGIVNMMEDPETDLTLVLIGGVSVLEFRYRELVESDVMGNATDSSTKSLMHQIQRRIPNKLACDKNRPNCGQCIEIAGKSSFNSATSKVTIDSPLSPDSSYSEPQSKQSTVENLVYTFTEKGYFNAMRKQLYKQFNKYISHKIDSAESLLQPAKATLVSSLEKFVDQETNRTPSLLSKDPRIAGVLIEGAADQSDIYNDLREILDTMIDEMFISRDYFKILQSVAIVMLDDFV</sequence>